<dbReference type="InterPro" id="IPR051000">
    <property type="entry name" value="Homeobox_DNA-bind_prot"/>
</dbReference>
<feature type="region of interest" description="Disordered" evidence="6">
    <location>
        <begin position="643"/>
        <end position="671"/>
    </location>
</feature>
<evidence type="ECO:0000256" key="2">
    <source>
        <dbReference type="ARBA" id="ARBA00023155"/>
    </source>
</evidence>
<evidence type="ECO:0000259" key="7">
    <source>
        <dbReference type="PROSITE" id="PS50071"/>
    </source>
</evidence>
<evidence type="ECO:0000256" key="1">
    <source>
        <dbReference type="ARBA" id="ARBA00023125"/>
    </source>
</evidence>
<dbReference type="GO" id="GO:0030154">
    <property type="term" value="P:cell differentiation"/>
    <property type="evidence" value="ECO:0007669"/>
    <property type="project" value="TreeGrafter"/>
</dbReference>
<name>A0AAD5UK63_9FUNG</name>
<feature type="region of interest" description="Disordered" evidence="6">
    <location>
        <begin position="68"/>
        <end position="103"/>
    </location>
</feature>
<keyword evidence="3 4" id="KW-0539">Nucleus</keyword>
<feature type="coiled-coil region" evidence="5">
    <location>
        <begin position="347"/>
        <end position="381"/>
    </location>
</feature>
<dbReference type="InterPro" id="IPR009057">
    <property type="entry name" value="Homeodomain-like_sf"/>
</dbReference>
<dbReference type="CDD" id="cd00086">
    <property type="entry name" value="homeodomain"/>
    <property type="match status" value="1"/>
</dbReference>
<keyword evidence="9" id="KW-1185">Reference proteome</keyword>
<feature type="compositionally biased region" description="Basic and acidic residues" evidence="6">
    <location>
        <begin position="290"/>
        <end position="299"/>
    </location>
</feature>
<dbReference type="SMART" id="SM00389">
    <property type="entry name" value="HOX"/>
    <property type="match status" value="1"/>
</dbReference>
<dbReference type="Proteomes" id="UP001210925">
    <property type="component" value="Unassembled WGS sequence"/>
</dbReference>
<dbReference type="GO" id="GO:0006357">
    <property type="term" value="P:regulation of transcription by RNA polymerase II"/>
    <property type="evidence" value="ECO:0007669"/>
    <property type="project" value="TreeGrafter"/>
</dbReference>
<keyword evidence="2 3" id="KW-0371">Homeobox</keyword>
<dbReference type="InterPro" id="IPR028933">
    <property type="entry name" value="Lebercilin_dom"/>
</dbReference>
<dbReference type="SUPFAM" id="SSF46689">
    <property type="entry name" value="Homeodomain-like"/>
    <property type="match status" value="1"/>
</dbReference>
<protein>
    <recommendedName>
        <fullName evidence="7">Homeobox domain-containing protein</fullName>
    </recommendedName>
</protein>
<dbReference type="EMBL" id="JADGKB010000027">
    <property type="protein sequence ID" value="KAJ3258448.1"/>
    <property type="molecule type" value="Genomic_DNA"/>
</dbReference>
<evidence type="ECO:0000256" key="5">
    <source>
        <dbReference type="SAM" id="Coils"/>
    </source>
</evidence>
<feature type="compositionally biased region" description="Basic and acidic residues" evidence="6">
    <location>
        <begin position="79"/>
        <end position="99"/>
    </location>
</feature>
<dbReference type="PANTHER" id="PTHR24324:SF9">
    <property type="entry name" value="HOMEOBOX DOMAIN-CONTAINING PROTEIN"/>
    <property type="match status" value="1"/>
</dbReference>
<dbReference type="GO" id="GO:0005634">
    <property type="term" value="C:nucleus"/>
    <property type="evidence" value="ECO:0007669"/>
    <property type="project" value="UniProtKB-SubCell"/>
</dbReference>
<accession>A0AAD5UK63</accession>
<feature type="compositionally biased region" description="Polar residues" evidence="6">
    <location>
        <begin position="275"/>
        <end position="285"/>
    </location>
</feature>
<dbReference type="InterPro" id="IPR001356">
    <property type="entry name" value="HD"/>
</dbReference>
<reference evidence="8" key="1">
    <citation type="submission" date="2020-05" db="EMBL/GenBank/DDBJ databases">
        <title>Phylogenomic resolution of chytrid fungi.</title>
        <authorList>
            <person name="Stajich J.E."/>
            <person name="Amses K."/>
            <person name="Simmons R."/>
            <person name="Seto K."/>
            <person name="Myers J."/>
            <person name="Bonds A."/>
            <person name="Quandt C.A."/>
            <person name="Barry K."/>
            <person name="Liu P."/>
            <person name="Grigoriev I."/>
            <person name="Longcore J.E."/>
            <person name="James T.Y."/>
        </authorList>
    </citation>
    <scope>NUCLEOTIDE SEQUENCE</scope>
    <source>
        <strain evidence="8">PLAUS21</strain>
    </source>
</reference>
<gene>
    <name evidence="8" type="ORF">HK103_003570</name>
</gene>
<keyword evidence="5" id="KW-0175">Coiled coil</keyword>
<sequence>MHNPARLSLPNGRVPRIRFSPEASERLIAIYESGIIKPNKQLREELARDLNKTSRSIQIWFQNRRAKAKRPANYSPESPDNKDDFSDHQEEAEEKEAHTPYDTFSKLTPIATPVCPDSGIALSDTPDLTYTAPKFQDASKFPTVETPLTNIFESGPTPPLSFVGKRSDLVQKFPQEYKQILNMQLGVPFPSYYDNRNSTLRPTPTYCYPSPTNYDLDTPKYNQFGADCYTQYPAAPKQSPNYISVKADFNDTPAVSADTFLENLITPIQSTPVYYNSPPTTSNDPSFPEAFKDPQRESKVPVLKKEEELKPPRLAKGSPVFSLKAKAKPKIKHPDYANIASTSFMEITRLISVNDEQKIQIQRLQQEVKTLKIVNARQEKGLQALNKEQGDFPKVFKAMNEELRVTRIDRQKSLEKIMILEKNSISQAEEYHKLQVRVQNLKARLKQYETPEVTMQNEKNQQYEAELKQCHEKIEGLQNQLEKAEEMKLREIVSLKTKINKLIKELDVSKAEVIRLTNCLQERERIINPLSGLKYLTDDDSVSMCSKISSKFHTGKLKPKTNSIPLSTIADVDNVKIKKNKTPVVTISLAQPEIIEDKEIASKKMNIFKPAMTVSTKSVSPNMIDVPIEKLELYATRSDTLDRKTPENVPVGKAESVVNDDRSYYSDDFEN</sequence>
<comment type="caution">
    <text evidence="8">The sequence shown here is derived from an EMBL/GenBank/DDBJ whole genome shotgun (WGS) entry which is preliminary data.</text>
</comment>
<keyword evidence="1 3" id="KW-0238">DNA-binding</keyword>
<evidence type="ECO:0000256" key="6">
    <source>
        <dbReference type="SAM" id="MobiDB-lite"/>
    </source>
</evidence>
<evidence type="ECO:0000313" key="8">
    <source>
        <dbReference type="EMBL" id="KAJ3258448.1"/>
    </source>
</evidence>
<evidence type="ECO:0000313" key="9">
    <source>
        <dbReference type="Proteomes" id="UP001210925"/>
    </source>
</evidence>
<dbReference type="GO" id="GO:0000978">
    <property type="term" value="F:RNA polymerase II cis-regulatory region sequence-specific DNA binding"/>
    <property type="evidence" value="ECO:0007669"/>
    <property type="project" value="TreeGrafter"/>
</dbReference>
<feature type="region of interest" description="Disordered" evidence="6">
    <location>
        <begin position="275"/>
        <end position="299"/>
    </location>
</feature>
<feature type="domain" description="Homeobox" evidence="7">
    <location>
        <begin position="10"/>
        <end position="71"/>
    </location>
</feature>
<dbReference type="Pfam" id="PF00046">
    <property type="entry name" value="Homeodomain"/>
    <property type="match status" value="1"/>
</dbReference>
<proteinExistence type="predicted"/>
<feature type="DNA-binding region" description="Homeobox" evidence="3">
    <location>
        <begin position="12"/>
        <end position="72"/>
    </location>
</feature>
<feature type="coiled-coil region" evidence="5">
    <location>
        <begin position="453"/>
        <end position="512"/>
    </location>
</feature>
<organism evidence="8 9">
    <name type="scientific">Boothiomyces macroporosus</name>
    <dbReference type="NCBI Taxonomy" id="261099"/>
    <lineage>
        <taxon>Eukaryota</taxon>
        <taxon>Fungi</taxon>
        <taxon>Fungi incertae sedis</taxon>
        <taxon>Chytridiomycota</taxon>
        <taxon>Chytridiomycota incertae sedis</taxon>
        <taxon>Chytridiomycetes</taxon>
        <taxon>Rhizophydiales</taxon>
        <taxon>Terramycetaceae</taxon>
        <taxon>Boothiomyces</taxon>
    </lineage>
</organism>
<evidence type="ECO:0000256" key="3">
    <source>
        <dbReference type="PROSITE-ProRule" id="PRU00108"/>
    </source>
</evidence>
<dbReference type="Pfam" id="PF15619">
    <property type="entry name" value="Lebercilin"/>
    <property type="match status" value="1"/>
</dbReference>
<dbReference type="Gene3D" id="1.10.10.60">
    <property type="entry name" value="Homeodomain-like"/>
    <property type="match status" value="1"/>
</dbReference>
<evidence type="ECO:0000256" key="4">
    <source>
        <dbReference type="RuleBase" id="RU000682"/>
    </source>
</evidence>
<dbReference type="PANTHER" id="PTHR24324">
    <property type="entry name" value="HOMEOBOX PROTEIN HHEX"/>
    <property type="match status" value="1"/>
</dbReference>
<dbReference type="AlphaFoldDB" id="A0AAD5UK63"/>
<dbReference type="PROSITE" id="PS50071">
    <property type="entry name" value="HOMEOBOX_2"/>
    <property type="match status" value="1"/>
</dbReference>
<comment type="subcellular location">
    <subcellularLocation>
        <location evidence="3 4">Nucleus</location>
    </subcellularLocation>
</comment>